<dbReference type="EMBL" id="CP031052">
    <property type="protein sequence ID" value="QDZ25904.1"/>
    <property type="molecule type" value="Genomic_DNA"/>
</dbReference>
<evidence type="ECO:0000313" key="4">
    <source>
        <dbReference type="Proteomes" id="UP000316726"/>
    </source>
</evidence>
<dbReference type="AlphaFoldDB" id="A0A5B8N2F2"/>
<accession>A0A5B8N2F2</accession>
<dbReference type="PANTHER" id="PTHR36357:SF1">
    <property type="entry name" value="OS03G0148300 PROTEIN"/>
    <property type="match status" value="1"/>
</dbReference>
<keyword evidence="4" id="KW-1185">Reference proteome</keyword>
<feature type="region of interest" description="Disordered" evidence="1">
    <location>
        <begin position="154"/>
        <end position="196"/>
    </location>
</feature>
<reference evidence="3 4" key="1">
    <citation type="submission" date="2018-07" db="EMBL/GenBank/DDBJ databases">
        <title>The complete nuclear genome of the prasinophyte Chloropicon primus (CCMP1205).</title>
        <authorList>
            <person name="Pombert J.-F."/>
            <person name="Otis C."/>
            <person name="Turmel M."/>
            <person name="Lemieux C."/>
        </authorList>
    </citation>
    <scope>NUCLEOTIDE SEQUENCE [LARGE SCALE GENOMIC DNA]</scope>
    <source>
        <strain evidence="3 4">CCMP1205</strain>
    </source>
</reference>
<evidence type="ECO:0008006" key="5">
    <source>
        <dbReference type="Google" id="ProtNLM"/>
    </source>
</evidence>
<gene>
    <name evidence="3" type="ORF">A3770_19p84220</name>
</gene>
<keyword evidence="2" id="KW-0732">Signal</keyword>
<protein>
    <recommendedName>
        <fullName evidence="5">Mesoderm development candidate 2</fullName>
    </recommendedName>
</protein>
<evidence type="ECO:0000256" key="2">
    <source>
        <dbReference type="SAM" id="SignalP"/>
    </source>
</evidence>
<dbReference type="Proteomes" id="UP000316726">
    <property type="component" value="Chromosome 19"/>
</dbReference>
<feature type="compositionally biased region" description="Basic residues" evidence="1">
    <location>
        <begin position="176"/>
        <end position="196"/>
    </location>
</feature>
<dbReference type="Gene3D" id="3.30.70.260">
    <property type="match status" value="1"/>
</dbReference>
<organism evidence="3 4">
    <name type="scientific">Chloropicon primus</name>
    <dbReference type="NCBI Taxonomy" id="1764295"/>
    <lineage>
        <taxon>Eukaryota</taxon>
        <taxon>Viridiplantae</taxon>
        <taxon>Chlorophyta</taxon>
        <taxon>Chloropicophyceae</taxon>
        <taxon>Chloropicales</taxon>
        <taxon>Chloropicaceae</taxon>
        <taxon>Chloropicon</taxon>
    </lineage>
</organism>
<feature type="signal peptide" evidence="2">
    <location>
        <begin position="1"/>
        <end position="31"/>
    </location>
</feature>
<name>A0A5B8N2F2_9CHLO</name>
<dbReference type="PANTHER" id="PTHR36357">
    <property type="entry name" value="OS03G0148300 PROTEIN"/>
    <property type="match status" value="1"/>
</dbReference>
<proteinExistence type="predicted"/>
<sequence>MRGHSWHASATLVLVLGLCLFLAQVTRPVEGQTTVGHDLRDVVDTEEDEDWLAWGEELDEQNRIDAASPQLVFVQLKPKAVREEKDQQKLAHKFRSWLRLGGYEESVFAVNEDRLFLSVKYSNDVGEYLELFLKHEDVKHFEMDKTIYVWDEDEERARPAGKTVDPFSSPSPKAQAPKKKKKKKKGKKKGKAKSEL</sequence>
<evidence type="ECO:0000256" key="1">
    <source>
        <dbReference type="SAM" id="MobiDB-lite"/>
    </source>
</evidence>
<feature type="chain" id="PRO_5023127644" description="Mesoderm development candidate 2" evidence="2">
    <location>
        <begin position="32"/>
        <end position="196"/>
    </location>
</feature>
<evidence type="ECO:0000313" key="3">
    <source>
        <dbReference type="EMBL" id="QDZ25904.1"/>
    </source>
</evidence>